<dbReference type="GO" id="GO:0003700">
    <property type="term" value="F:DNA-binding transcription factor activity"/>
    <property type="evidence" value="ECO:0007669"/>
    <property type="project" value="InterPro"/>
</dbReference>
<dbReference type="GO" id="GO:0006950">
    <property type="term" value="P:response to stress"/>
    <property type="evidence" value="ECO:0007669"/>
    <property type="project" value="TreeGrafter"/>
</dbReference>
<dbReference type="Proteomes" id="UP000319103">
    <property type="component" value="Unassembled WGS sequence"/>
</dbReference>
<evidence type="ECO:0000256" key="2">
    <source>
        <dbReference type="ARBA" id="ARBA00023125"/>
    </source>
</evidence>
<dbReference type="PROSITE" id="PS50995">
    <property type="entry name" value="HTH_MARR_2"/>
    <property type="match status" value="1"/>
</dbReference>
<keyword evidence="3" id="KW-0804">Transcription</keyword>
<keyword evidence="1" id="KW-0805">Transcription regulation</keyword>
<sequence>MGKTLHARAINASRFNAVAYCSCACDKVGAVSDIDAAESADLVAAWRELLARHAATACALDRELGERFGLGMSEFEVLERLAETLGDCPGKLRVQELGEKVHLSQSALSRLIGRLEKGGLVERHMCTEDRRGVFVLLSDEGRQRYQEAKPLHRSVLRQTLVERQPSCG</sequence>
<proteinExistence type="predicted"/>
<evidence type="ECO:0000256" key="1">
    <source>
        <dbReference type="ARBA" id="ARBA00023015"/>
    </source>
</evidence>
<keyword evidence="6" id="KW-1185">Reference proteome</keyword>
<dbReference type="InterPro" id="IPR036388">
    <property type="entry name" value="WH-like_DNA-bd_sf"/>
</dbReference>
<protein>
    <submittedName>
        <fullName evidence="5">MarR family transcriptional regulator</fullName>
    </submittedName>
</protein>
<evidence type="ECO:0000256" key="3">
    <source>
        <dbReference type="ARBA" id="ARBA00023163"/>
    </source>
</evidence>
<dbReference type="PRINTS" id="PR00598">
    <property type="entry name" value="HTHMARR"/>
</dbReference>
<gene>
    <name evidence="5" type="ORF">E6W39_35015</name>
</gene>
<reference evidence="5 6" key="1">
    <citation type="submission" date="2019-06" db="EMBL/GenBank/DDBJ databases">
        <title>Description of Kitasatospora acidophila sp. nov. isolated from pine grove soil, and reclassification of Streptomyces novaecaesareae to Kitasatospora novaeceasareae comb. nov.</title>
        <authorList>
            <person name="Kim M.J."/>
        </authorList>
    </citation>
    <scope>NUCLEOTIDE SEQUENCE [LARGE SCALE GENOMIC DNA]</scope>
    <source>
        <strain evidence="5 6">MMS16-CNU292</strain>
    </source>
</reference>
<dbReference type="GO" id="GO:0003677">
    <property type="term" value="F:DNA binding"/>
    <property type="evidence" value="ECO:0007669"/>
    <property type="project" value="UniProtKB-KW"/>
</dbReference>
<dbReference type="InterPro" id="IPR036390">
    <property type="entry name" value="WH_DNA-bd_sf"/>
</dbReference>
<dbReference type="InterPro" id="IPR000835">
    <property type="entry name" value="HTH_MarR-typ"/>
</dbReference>
<dbReference type="SUPFAM" id="SSF46785">
    <property type="entry name" value="Winged helix' DNA-binding domain"/>
    <property type="match status" value="1"/>
</dbReference>
<evidence type="ECO:0000313" key="6">
    <source>
        <dbReference type="Proteomes" id="UP000319103"/>
    </source>
</evidence>
<dbReference type="OrthoDB" id="5195026at2"/>
<dbReference type="Pfam" id="PF01047">
    <property type="entry name" value="MarR"/>
    <property type="match status" value="1"/>
</dbReference>
<name>A0A540WBN6_9ACTN</name>
<dbReference type="PANTHER" id="PTHR33164">
    <property type="entry name" value="TRANSCRIPTIONAL REGULATOR, MARR FAMILY"/>
    <property type="match status" value="1"/>
</dbReference>
<comment type="caution">
    <text evidence="5">The sequence shown here is derived from an EMBL/GenBank/DDBJ whole genome shotgun (WGS) entry which is preliminary data.</text>
</comment>
<organism evidence="5 6">
    <name type="scientific">Kitasatospora acidiphila</name>
    <dbReference type="NCBI Taxonomy" id="2567942"/>
    <lineage>
        <taxon>Bacteria</taxon>
        <taxon>Bacillati</taxon>
        <taxon>Actinomycetota</taxon>
        <taxon>Actinomycetes</taxon>
        <taxon>Kitasatosporales</taxon>
        <taxon>Streptomycetaceae</taxon>
        <taxon>Kitasatospora</taxon>
    </lineage>
</organism>
<dbReference type="InterPro" id="IPR023187">
    <property type="entry name" value="Tscrpt_reg_MarR-type_CS"/>
</dbReference>
<evidence type="ECO:0000313" key="5">
    <source>
        <dbReference type="EMBL" id="TQF06459.1"/>
    </source>
</evidence>
<dbReference type="InterPro" id="IPR039422">
    <property type="entry name" value="MarR/SlyA-like"/>
</dbReference>
<dbReference type="PROSITE" id="PS01117">
    <property type="entry name" value="HTH_MARR_1"/>
    <property type="match status" value="1"/>
</dbReference>
<dbReference type="AlphaFoldDB" id="A0A540WBN6"/>
<dbReference type="PANTHER" id="PTHR33164:SF99">
    <property type="entry name" value="MARR FAMILY REGULATORY PROTEIN"/>
    <property type="match status" value="1"/>
</dbReference>
<dbReference type="Gene3D" id="1.10.10.10">
    <property type="entry name" value="Winged helix-like DNA-binding domain superfamily/Winged helix DNA-binding domain"/>
    <property type="match status" value="1"/>
</dbReference>
<keyword evidence="2" id="KW-0238">DNA-binding</keyword>
<dbReference type="EMBL" id="VIGB01000003">
    <property type="protein sequence ID" value="TQF06459.1"/>
    <property type="molecule type" value="Genomic_DNA"/>
</dbReference>
<accession>A0A540WBN6</accession>
<evidence type="ECO:0000259" key="4">
    <source>
        <dbReference type="PROSITE" id="PS50995"/>
    </source>
</evidence>
<dbReference type="SMART" id="SM00347">
    <property type="entry name" value="HTH_MARR"/>
    <property type="match status" value="1"/>
</dbReference>
<feature type="domain" description="HTH marR-type" evidence="4">
    <location>
        <begin position="39"/>
        <end position="168"/>
    </location>
</feature>